<dbReference type="EMBL" id="JANPWB010000006">
    <property type="protein sequence ID" value="KAJ1179606.1"/>
    <property type="molecule type" value="Genomic_DNA"/>
</dbReference>
<gene>
    <name evidence="1" type="ORF">NDU88_004840</name>
</gene>
<name>A0AAV7TTS6_PLEWA</name>
<organism evidence="1 2">
    <name type="scientific">Pleurodeles waltl</name>
    <name type="common">Iberian ribbed newt</name>
    <dbReference type="NCBI Taxonomy" id="8319"/>
    <lineage>
        <taxon>Eukaryota</taxon>
        <taxon>Metazoa</taxon>
        <taxon>Chordata</taxon>
        <taxon>Craniata</taxon>
        <taxon>Vertebrata</taxon>
        <taxon>Euteleostomi</taxon>
        <taxon>Amphibia</taxon>
        <taxon>Batrachia</taxon>
        <taxon>Caudata</taxon>
        <taxon>Salamandroidea</taxon>
        <taxon>Salamandridae</taxon>
        <taxon>Pleurodelinae</taxon>
        <taxon>Pleurodeles</taxon>
    </lineage>
</organism>
<evidence type="ECO:0000313" key="1">
    <source>
        <dbReference type="EMBL" id="KAJ1179606.1"/>
    </source>
</evidence>
<dbReference type="AlphaFoldDB" id="A0AAV7TTS6"/>
<proteinExistence type="predicted"/>
<evidence type="ECO:0000313" key="2">
    <source>
        <dbReference type="Proteomes" id="UP001066276"/>
    </source>
</evidence>
<sequence length="205" mass="23088">MSRNSAFSAHIDAELVDLCRETEVNRRIIVRSKLNRATAATTEAGSATLHPPDATLEHTLAGHSRKFAEILGAVLDIKSFLDPKTDALGINQGLMREVHMKVKDQVEGSKSMLLMLRPAVAWAVFCFKTLQEEVCYLKKWVEDHEYSSRHNMKIVGLLECSECPSVKLYLKIWLAQTVLGRKISTFFSMKRGKQGSRRATPPFQL</sequence>
<accession>A0AAV7TTS6</accession>
<dbReference type="Proteomes" id="UP001066276">
    <property type="component" value="Chromosome 3_2"/>
</dbReference>
<keyword evidence="2" id="KW-1185">Reference proteome</keyword>
<protein>
    <submittedName>
        <fullName evidence="1">Uncharacterized protein</fullName>
    </submittedName>
</protein>
<comment type="caution">
    <text evidence="1">The sequence shown here is derived from an EMBL/GenBank/DDBJ whole genome shotgun (WGS) entry which is preliminary data.</text>
</comment>
<reference evidence="1" key="1">
    <citation type="journal article" date="2022" name="bioRxiv">
        <title>Sequencing and chromosome-scale assembly of the giantPleurodeles waltlgenome.</title>
        <authorList>
            <person name="Brown T."/>
            <person name="Elewa A."/>
            <person name="Iarovenko S."/>
            <person name="Subramanian E."/>
            <person name="Araus A.J."/>
            <person name="Petzold A."/>
            <person name="Susuki M."/>
            <person name="Suzuki K.-i.T."/>
            <person name="Hayashi T."/>
            <person name="Toyoda A."/>
            <person name="Oliveira C."/>
            <person name="Osipova E."/>
            <person name="Leigh N.D."/>
            <person name="Simon A."/>
            <person name="Yun M.H."/>
        </authorList>
    </citation>
    <scope>NUCLEOTIDE SEQUENCE</scope>
    <source>
        <strain evidence="1">20211129_DDA</strain>
        <tissue evidence="1">Liver</tissue>
    </source>
</reference>